<evidence type="ECO:0000313" key="4">
    <source>
        <dbReference type="Proteomes" id="UP000255165"/>
    </source>
</evidence>
<sequence>MMKRLTMLVTLAAAATVMMNGCASPEPHYYTLAGSRSDAAPAVTGRTSRSGAPLWIEVTPVRVPERLNRIQLVVRDGTSGGVTLSDTSRWTSPLPNELRDALSQQLQSSLDAVDVYQHGLPAAQPAFRVTTDVVALDADVGKRAAATIAWTVRRLPDGKVLSGRTETEVPAPGQLEGVVNAYREILAATAADIAAGVQSLNR</sequence>
<dbReference type="InterPro" id="IPR005586">
    <property type="entry name" value="ABC_trans_aux"/>
</dbReference>
<evidence type="ECO:0000313" key="3">
    <source>
        <dbReference type="EMBL" id="RDK11254.1"/>
    </source>
</evidence>
<feature type="signal peptide" evidence="1">
    <location>
        <begin position="1"/>
        <end position="23"/>
    </location>
</feature>
<organism evidence="3 4">
    <name type="scientific">Cupriavidus lacunae</name>
    <dbReference type="NCBI Taxonomy" id="2666307"/>
    <lineage>
        <taxon>Bacteria</taxon>
        <taxon>Pseudomonadati</taxon>
        <taxon>Pseudomonadota</taxon>
        <taxon>Betaproteobacteria</taxon>
        <taxon>Burkholderiales</taxon>
        <taxon>Burkholderiaceae</taxon>
        <taxon>Cupriavidus</taxon>
    </lineage>
</organism>
<keyword evidence="1" id="KW-0732">Signal</keyword>
<accession>A0A370P081</accession>
<dbReference type="Proteomes" id="UP000255165">
    <property type="component" value="Unassembled WGS sequence"/>
</dbReference>
<dbReference type="SUPFAM" id="SSF159594">
    <property type="entry name" value="XCC0632-like"/>
    <property type="match status" value="1"/>
</dbReference>
<dbReference type="Pfam" id="PF03886">
    <property type="entry name" value="ABC_trans_aux"/>
    <property type="match status" value="1"/>
</dbReference>
<proteinExistence type="predicted"/>
<feature type="domain" description="ABC-type transport auxiliary lipoprotein component" evidence="2">
    <location>
        <begin position="41"/>
        <end position="194"/>
    </location>
</feature>
<gene>
    <name evidence="3" type="ORF">DN412_05355</name>
</gene>
<dbReference type="AlphaFoldDB" id="A0A370P081"/>
<comment type="caution">
    <text evidence="3">The sequence shown here is derived from an EMBL/GenBank/DDBJ whole genome shotgun (WGS) entry which is preliminary data.</text>
</comment>
<keyword evidence="4" id="KW-1185">Reference proteome</keyword>
<evidence type="ECO:0000256" key="1">
    <source>
        <dbReference type="SAM" id="SignalP"/>
    </source>
</evidence>
<dbReference type="Gene3D" id="3.40.50.10610">
    <property type="entry name" value="ABC-type transport auxiliary lipoprotein component"/>
    <property type="match status" value="1"/>
</dbReference>
<dbReference type="RefSeq" id="WP_115013556.1">
    <property type="nucleotide sequence ID" value="NZ_QKWJ01000004.1"/>
</dbReference>
<feature type="chain" id="PRO_5017009509" description="ABC-type transport auxiliary lipoprotein component domain-containing protein" evidence="1">
    <location>
        <begin position="24"/>
        <end position="202"/>
    </location>
</feature>
<reference evidence="4" key="1">
    <citation type="submission" date="2018-06" db="EMBL/GenBank/DDBJ databases">
        <authorList>
            <person name="Feng T."/>
            <person name="Jeon C.O."/>
        </authorList>
    </citation>
    <scope>NUCLEOTIDE SEQUENCE [LARGE SCALE GENOMIC DNA]</scope>
    <source>
        <strain evidence="4">S23</strain>
    </source>
</reference>
<dbReference type="EMBL" id="QKWJ01000004">
    <property type="protein sequence ID" value="RDK11254.1"/>
    <property type="molecule type" value="Genomic_DNA"/>
</dbReference>
<name>A0A370P081_9BURK</name>
<protein>
    <recommendedName>
        <fullName evidence="2">ABC-type transport auxiliary lipoprotein component domain-containing protein</fullName>
    </recommendedName>
</protein>
<evidence type="ECO:0000259" key="2">
    <source>
        <dbReference type="Pfam" id="PF03886"/>
    </source>
</evidence>